<name>E6UJE6_RUMA7</name>
<keyword evidence="2" id="KW-0430">Lectin</keyword>
<sequence>MSLMMICSLGVYLPNKVITNLAASAITQSEFDSKLSSLRSAYPNYSTWNDRFDGGTQCFGFARLIAYNVFGSHVSSWTKSYSISEVKAGDVIQYGNTMGSGHTIFVTSVSGDTITFVDCNGNGNYSGGSKVRSCGIKWDNTISKSAMMFGRYSFAYLYSSPSKEPSNHSPVGYVDLVEGGEGSIHVRGWVYDPDSSSQSLEVHVYIGGNVGESSIITRQTGVMANQYREDVNSTFGITGNHGFDQWIETTARGSQPVYIHVVDANDSNGNTAVRRDNQFCFTVNINEKQGHVMSESEAAGQTVPDGNYLIISELGRRVYLDIPGTKYPADEQEKLIATEGSILPNKDYDSWTVTYLNNGFYKITQNGQNIALDVPGASLNHKTKVQTYKDNATFAQQWSIKPTNHGYTIQSRANGYYLDVKNAIIGDTGYIQTHEANDSKAQSWCFIPYISNDRPIADGTYYIKSACGVWLDADGDHNYKNGSNIQIQNSKNSSDTFEITYVADGYYKIIESSSHLSLDVEDSDATAFLHKNNIQLWEYNPSNKRGQLWRIQAEGEGYYRLISKLSGYSVDLAGMQTANSSNVQQHPYNTTNAQKWSFEKVDTEPPKISDVKVTDVSCTGYTITCKVTDDGGSGLDRVQFPTWTIENNQDDIQPSWETNSKASGTIDGDIVTYRVNVNDHNNEFGVYRTHIYAYDKVGNASEYHVDDVYIDNTVPVNEKPTVSYLPGDGCVMLTWSENKGAEKYAVCGYVNNRWQKLADGNGTSYTLRNLKAGTNYRVAVIVMINGKWKQDFSNAITITPNEAKISKYPIVTSEVSGNQFRLKWSPVDGAEKYGIAVFLSGKWKVQDYMPGNSSTYTSKKIPSGTYKAVLCAKVNGEWDTSNINSRAFEIVIK</sequence>
<dbReference type="eggNOG" id="COG3507">
    <property type="taxonomic scope" value="Bacteria"/>
</dbReference>
<dbReference type="EMBL" id="CP002404">
    <property type="protein sequence ID" value="ADU23792.1"/>
    <property type="molecule type" value="Genomic_DNA"/>
</dbReference>
<dbReference type="InterPro" id="IPR013688">
    <property type="entry name" value="GBS_Bsp-like"/>
</dbReference>
<dbReference type="eggNOG" id="COG3210">
    <property type="taxonomic scope" value="Bacteria"/>
</dbReference>
<dbReference type="SUPFAM" id="SSF50370">
    <property type="entry name" value="Ricin B-like lectins"/>
    <property type="match status" value="2"/>
</dbReference>
<dbReference type="CDD" id="cd00063">
    <property type="entry name" value="FN3"/>
    <property type="match status" value="1"/>
</dbReference>
<dbReference type="CDD" id="cd00161">
    <property type="entry name" value="beta-trefoil_Ricin-like"/>
    <property type="match status" value="2"/>
</dbReference>
<dbReference type="GO" id="GO:0030246">
    <property type="term" value="F:carbohydrate binding"/>
    <property type="evidence" value="ECO:0007669"/>
    <property type="project" value="UniProtKB-KW"/>
</dbReference>
<evidence type="ECO:0000313" key="3">
    <source>
        <dbReference type="Proteomes" id="UP000006919"/>
    </source>
</evidence>
<dbReference type="OrthoDB" id="9800475at2"/>
<dbReference type="eggNOG" id="COG3757">
    <property type="taxonomic scope" value="Bacteria"/>
</dbReference>
<organism evidence="2 3">
    <name type="scientific">Ruminococcus albus (strain ATCC 27210 / DSM 20455 / JCM 14654 / NCDO 2250 / 7)</name>
    <dbReference type="NCBI Taxonomy" id="697329"/>
    <lineage>
        <taxon>Bacteria</taxon>
        <taxon>Bacillati</taxon>
        <taxon>Bacillota</taxon>
        <taxon>Clostridia</taxon>
        <taxon>Eubacteriales</taxon>
        <taxon>Oscillospiraceae</taxon>
        <taxon>Ruminococcus</taxon>
    </lineage>
</organism>
<dbReference type="Proteomes" id="UP000006919">
    <property type="component" value="Plasmid pRUMAL01"/>
</dbReference>
<dbReference type="InterPro" id="IPR013783">
    <property type="entry name" value="Ig-like_fold"/>
</dbReference>
<dbReference type="InterPro" id="IPR035992">
    <property type="entry name" value="Ricin_B-like_lectins"/>
</dbReference>
<accession>E6UJE6</accession>
<dbReference type="SUPFAM" id="SSF49265">
    <property type="entry name" value="Fibronectin type III"/>
    <property type="match status" value="1"/>
</dbReference>
<dbReference type="KEGG" id="ral:Rumal_3330"/>
<dbReference type="PROSITE" id="PS50853">
    <property type="entry name" value="FN3"/>
    <property type="match status" value="1"/>
</dbReference>
<dbReference type="Pfam" id="PF14200">
    <property type="entry name" value="RicinB_lectin_2"/>
    <property type="match status" value="2"/>
</dbReference>
<keyword evidence="2" id="KW-0614">Plasmid</keyword>
<evidence type="ECO:0000259" key="1">
    <source>
        <dbReference type="PROSITE" id="PS50853"/>
    </source>
</evidence>
<dbReference type="eggNOG" id="COG3942">
    <property type="taxonomic scope" value="Bacteria"/>
</dbReference>
<geneLocation type="plasmid" evidence="2 3">
    <name>pRUMAL01</name>
</geneLocation>
<dbReference type="HOGENOM" id="CLU_338259_0_0_9"/>
<evidence type="ECO:0000313" key="2">
    <source>
        <dbReference type="EMBL" id="ADU23792.1"/>
    </source>
</evidence>
<dbReference type="InterPro" id="IPR003961">
    <property type="entry name" value="FN3_dom"/>
</dbReference>
<feature type="domain" description="Fibronectin type-III" evidence="1">
    <location>
        <begin position="716"/>
        <end position="803"/>
    </location>
</feature>
<dbReference type="Gene3D" id="2.60.40.10">
    <property type="entry name" value="Immunoglobulins"/>
    <property type="match status" value="1"/>
</dbReference>
<dbReference type="Gene3D" id="2.60.40.3760">
    <property type="match status" value="1"/>
</dbReference>
<reference evidence="3" key="1">
    <citation type="journal article" date="2011" name="J. Bacteriol.">
        <title>Complete genome of the cellulolytic ruminal bacterium Ruminococcus albus 7.</title>
        <authorList>
            <person name="Suen G."/>
            <person name="Stevenson D.M."/>
            <person name="Bruce D.C."/>
            <person name="Chertkov O."/>
            <person name="Copeland A."/>
            <person name="Cheng J.F."/>
            <person name="Detter C."/>
            <person name="Detter J.C."/>
            <person name="Goodwin L.A."/>
            <person name="Han C.S."/>
            <person name="Hauser L.J."/>
            <person name="Ivanova N.N."/>
            <person name="Kyrpides N.C."/>
            <person name="Land M.L."/>
            <person name="Lapidus A."/>
            <person name="Lucas S."/>
            <person name="Ovchinnikova G."/>
            <person name="Pitluck S."/>
            <person name="Tapia R."/>
            <person name="Woyke T."/>
            <person name="Boyum J."/>
            <person name="Mead D."/>
            <person name="Weimer P.J."/>
        </authorList>
    </citation>
    <scope>NUCLEOTIDE SEQUENCE [LARGE SCALE GENOMIC DNA]</scope>
    <source>
        <strain evidence="3">ATCC 27210 / DSM 20455 / JCM 14654 / NCDO 2250 / 7</strain>
        <plasmid evidence="3">pRUMAL01</plasmid>
    </source>
</reference>
<dbReference type="Pfam" id="PF08481">
    <property type="entry name" value="GBS_Bsp-like"/>
    <property type="match status" value="1"/>
</dbReference>
<gene>
    <name evidence="2" type="ordered locus">Rumal_3330</name>
</gene>
<dbReference type="PROSITE" id="PS50231">
    <property type="entry name" value="RICIN_B_LECTIN"/>
    <property type="match status" value="2"/>
</dbReference>
<dbReference type="SUPFAM" id="SSF54001">
    <property type="entry name" value="Cysteine proteinases"/>
    <property type="match status" value="1"/>
</dbReference>
<proteinExistence type="predicted"/>
<dbReference type="InterPro" id="IPR000772">
    <property type="entry name" value="Ricin_B_lectin"/>
</dbReference>
<protein>
    <submittedName>
        <fullName evidence="2">Ricin B lectin</fullName>
    </submittedName>
</protein>
<dbReference type="AlphaFoldDB" id="E6UJE6"/>
<dbReference type="InterPro" id="IPR038765">
    <property type="entry name" value="Papain-like_cys_pep_sf"/>
</dbReference>
<dbReference type="SMART" id="SM00458">
    <property type="entry name" value="RICIN"/>
    <property type="match status" value="2"/>
</dbReference>
<dbReference type="Gene3D" id="2.80.10.50">
    <property type="match status" value="2"/>
</dbReference>
<dbReference type="InterPro" id="IPR036116">
    <property type="entry name" value="FN3_sf"/>
</dbReference>